<dbReference type="Pfam" id="PF13592">
    <property type="entry name" value="HTH_33"/>
    <property type="match status" value="1"/>
</dbReference>
<comment type="caution">
    <text evidence="2">The sequence shown here is derived from an EMBL/GenBank/DDBJ whole genome shotgun (WGS) entry which is preliminary data.</text>
</comment>
<proteinExistence type="predicted"/>
<dbReference type="InterPro" id="IPR025959">
    <property type="entry name" value="Winged_HTH_dom"/>
</dbReference>
<sequence>MKHNSIHQIQLKQTIIDHVPHEVGYTAKFNWTLGINASYVLREFGSSYVNRGVSKLMHRLDMSYTKPTYTLEAADEEKQKEYVEGTFPGLKNFDNGEIDHLLFEDESMIRDYQAL</sequence>
<organism evidence="2 3">
    <name type="scientific">Paenibacillus alvei</name>
    <name type="common">Bacillus alvei</name>
    <dbReference type="NCBI Taxonomy" id="44250"/>
    <lineage>
        <taxon>Bacteria</taxon>
        <taxon>Bacillati</taxon>
        <taxon>Bacillota</taxon>
        <taxon>Bacilli</taxon>
        <taxon>Bacillales</taxon>
        <taxon>Paenibacillaceae</taxon>
        <taxon>Paenibacillus</taxon>
    </lineage>
</organism>
<dbReference type="EMBL" id="JAMDNP010000026">
    <property type="protein sequence ID" value="MCY9762051.1"/>
    <property type="molecule type" value="Genomic_DNA"/>
</dbReference>
<gene>
    <name evidence="2" type="ORF">M5X12_15875</name>
</gene>
<protein>
    <submittedName>
        <fullName evidence="2">Winged helix-turn-helix domain-containing protein</fullName>
    </submittedName>
</protein>
<dbReference type="RefSeq" id="WP_268600422.1">
    <property type="nucleotide sequence ID" value="NZ_JAMDNP010000026.1"/>
</dbReference>
<evidence type="ECO:0000259" key="1">
    <source>
        <dbReference type="Pfam" id="PF13592"/>
    </source>
</evidence>
<reference evidence="2 3" key="1">
    <citation type="submission" date="2022-05" db="EMBL/GenBank/DDBJ databases">
        <title>Genome Sequencing of Bee-Associated Microbes.</title>
        <authorList>
            <person name="Dunlap C."/>
        </authorList>
    </citation>
    <scope>NUCLEOTIDE SEQUENCE [LARGE SCALE GENOMIC DNA]</scope>
    <source>
        <strain evidence="2 3">NRRL B-04010</strain>
    </source>
</reference>
<accession>A0ABT4H082</accession>
<dbReference type="Proteomes" id="UP001527181">
    <property type="component" value="Unassembled WGS sequence"/>
</dbReference>
<evidence type="ECO:0000313" key="3">
    <source>
        <dbReference type="Proteomes" id="UP001527181"/>
    </source>
</evidence>
<feature type="domain" description="Winged helix-turn helix" evidence="1">
    <location>
        <begin position="31"/>
        <end position="84"/>
    </location>
</feature>
<evidence type="ECO:0000313" key="2">
    <source>
        <dbReference type="EMBL" id="MCY9762051.1"/>
    </source>
</evidence>
<keyword evidence="3" id="KW-1185">Reference proteome</keyword>
<name>A0ABT4H082_PAEAL</name>